<dbReference type="PATRIC" id="fig|1107882.3.peg.892"/>
<feature type="signal peptide" evidence="1">
    <location>
        <begin position="1"/>
        <end position="29"/>
    </location>
</feature>
<sequence length="121" mass="13185">METHMRSASLRSLFLALASAALASAPALAGGLHDHVYADSFGNLIIHSPAGYKRIIVGEGHLAKELSEFTSAGEPEVVYLDEDDRVAGVRECYRPPWLLKGRSYMYGFDQGEIPFQSGPCQ</sequence>
<proteinExistence type="predicted"/>
<evidence type="ECO:0000256" key="1">
    <source>
        <dbReference type="SAM" id="SignalP"/>
    </source>
</evidence>
<dbReference type="AlphaFoldDB" id="H0HL93"/>
<gene>
    <name evidence="2" type="ORF">MAXJ12_04519</name>
</gene>
<keyword evidence="3" id="KW-1185">Reference proteome</keyword>
<evidence type="ECO:0000313" key="2">
    <source>
        <dbReference type="EMBL" id="EHK58493.1"/>
    </source>
</evidence>
<name>H0HL93_9HYPH</name>
<organism evidence="2 3">
    <name type="scientific">Mesorhizobium alhagi CCNWXJ12-2</name>
    <dbReference type="NCBI Taxonomy" id="1107882"/>
    <lineage>
        <taxon>Bacteria</taxon>
        <taxon>Pseudomonadati</taxon>
        <taxon>Pseudomonadota</taxon>
        <taxon>Alphaproteobacteria</taxon>
        <taxon>Hyphomicrobiales</taxon>
        <taxon>Phyllobacteriaceae</taxon>
        <taxon>Allomesorhizobium</taxon>
    </lineage>
</organism>
<protein>
    <submittedName>
        <fullName evidence="2">Uncharacterized protein</fullName>
    </submittedName>
</protein>
<dbReference type="Proteomes" id="UP000003250">
    <property type="component" value="Unassembled WGS sequence"/>
</dbReference>
<keyword evidence="1" id="KW-0732">Signal</keyword>
<reference evidence="2 3" key="1">
    <citation type="journal article" date="2012" name="J. Bacteriol.">
        <title>Draft Genome Sequence of Mesorhizobium alhagi CCNWXJ12-2T, a Novel Salt-Resistant Species Isolated from the Desert of Northwestern China.</title>
        <authorList>
            <person name="Zhou M."/>
            <person name="Chen W."/>
            <person name="Chen H."/>
            <person name="Wei G."/>
        </authorList>
    </citation>
    <scope>NUCLEOTIDE SEQUENCE [LARGE SCALE GENOMIC DNA]</scope>
    <source>
        <strain evidence="2 3">CCNWXJ12-2</strain>
    </source>
</reference>
<accession>H0HL93</accession>
<dbReference type="EMBL" id="AHAM01000031">
    <property type="protein sequence ID" value="EHK58493.1"/>
    <property type="molecule type" value="Genomic_DNA"/>
</dbReference>
<evidence type="ECO:0000313" key="3">
    <source>
        <dbReference type="Proteomes" id="UP000003250"/>
    </source>
</evidence>
<feature type="chain" id="PRO_5003534550" evidence="1">
    <location>
        <begin position="30"/>
        <end position="121"/>
    </location>
</feature>